<gene>
    <name evidence="9" type="ORF">TSOC_009224</name>
</gene>
<keyword evidence="5 7" id="KW-1133">Transmembrane helix</keyword>
<proteinExistence type="inferred from homology"/>
<accession>A0A2J7ZWF9</accession>
<evidence type="ECO:0000256" key="7">
    <source>
        <dbReference type="SAM" id="Phobius"/>
    </source>
</evidence>
<dbReference type="InterPro" id="IPR050814">
    <property type="entry name" value="Myo-inositol_Transporter"/>
</dbReference>
<dbReference type="GO" id="GO:0022857">
    <property type="term" value="F:transmembrane transporter activity"/>
    <property type="evidence" value="ECO:0007669"/>
    <property type="project" value="InterPro"/>
</dbReference>
<dbReference type="EMBL" id="PGGS01000376">
    <property type="protein sequence ID" value="PNH04585.1"/>
    <property type="molecule type" value="Genomic_DNA"/>
</dbReference>
<dbReference type="Pfam" id="PF00083">
    <property type="entry name" value="Sugar_tr"/>
    <property type="match status" value="1"/>
</dbReference>
<reference evidence="9 10" key="1">
    <citation type="journal article" date="2017" name="Mol. Biol. Evol.">
        <title>The 4-celled Tetrabaena socialis nuclear genome reveals the essential components for genetic control of cell number at the origin of multicellularity in the volvocine lineage.</title>
        <authorList>
            <person name="Featherston J."/>
            <person name="Arakaki Y."/>
            <person name="Hanschen E.R."/>
            <person name="Ferris P.J."/>
            <person name="Michod R.E."/>
            <person name="Olson B.J.S.C."/>
            <person name="Nozaki H."/>
            <person name="Durand P.M."/>
        </authorList>
    </citation>
    <scope>NUCLEOTIDE SEQUENCE [LARGE SCALE GENOMIC DNA]</scope>
    <source>
        <strain evidence="9 10">NIES-571</strain>
    </source>
</reference>
<feature type="non-terminal residue" evidence="9">
    <location>
        <position position="1"/>
    </location>
</feature>
<sequence length="230" mass="24218">YDLGLIGGALLQHVAASGPRYVEASLSRRLLQIQRHFGIRSSFTLEAIVGAAKLGAVGGTFLGGAAMARYGRQRALALNSLAFTVGPLIMAAAHAPWVLMVGRFVTGIGIGVSATVSPAYIAEVAPARSRGALVQLYEVGGVMLCLGMLCAPLVDWLLSGEDAAVSWRLMVRKRSPLSYPCRTPVVPRGTPWYPVRAGLSALRLCASAPLKTAPAPPHVRSPSLLGNRRP</sequence>
<dbReference type="Gene3D" id="1.20.1250.20">
    <property type="entry name" value="MFS general substrate transporter like domains"/>
    <property type="match status" value="1"/>
</dbReference>
<feature type="transmembrane region" description="Helical" evidence="7">
    <location>
        <begin position="47"/>
        <end position="68"/>
    </location>
</feature>
<comment type="similarity">
    <text evidence="2">Belongs to the major facilitator superfamily. Sugar transporter (TC 2.A.1.1) family.</text>
</comment>
<name>A0A2J7ZWF9_9CHLO</name>
<feature type="transmembrane region" description="Helical" evidence="7">
    <location>
        <begin position="101"/>
        <end position="122"/>
    </location>
</feature>
<evidence type="ECO:0000256" key="5">
    <source>
        <dbReference type="ARBA" id="ARBA00022989"/>
    </source>
</evidence>
<evidence type="ECO:0000256" key="2">
    <source>
        <dbReference type="ARBA" id="ARBA00010992"/>
    </source>
</evidence>
<dbReference type="InterPro" id="IPR036259">
    <property type="entry name" value="MFS_trans_sf"/>
</dbReference>
<dbReference type="InterPro" id="IPR020846">
    <property type="entry name" value="MFS_dom"/>
</dbReference>
<keyword evidence="6 7" id="KW-0472">Membrane</keyword>
<evidence type="ECO:0000256" key="3">
    <source>
        <dbReference type="ARBA" id="ARBA00022448"/>
    </source>
</evidence>
<dbReference type="InterPro" id="IPR005829">
    <property type="entry name" value="Sugar_transporter_CS"/>
</dbReference>
<evidence type="ECO:0000256" key="4">
    <source>
        <dbReference type="ARBA" id="ARBA00022692"/>
    </source>
</evidence>
<dbReference type="PANTHER" id="PTHR48020">
    <property type="entry name" value="PROTON MYO-INOSITOL COTRANSPORTER"/>
    <property type="match status" value="1"/>
</dbReference>
<feature type="domain" description="Major facilitator superfamily (MFS) profile" evidence="8">
    <location>
        <begin position="1"/>
        <end position="230"/>
    </location>
</feature>
<dbReference type="PROSITE" id="PS00217">
    <property type="entry name" value="SUGAR_TRANSPORT_2"/>
    <property type="match status" value="1"/>
</dbReference>
<dbReference type="Proteomes" id="UP000236333">
    <property type="component" value="Unassembled WGS sequence"/>
</dbReference>
<dbReference type="OrthoDB" id="5296287at2759"/>
<protein>
    <submittedName>
        <fullName evidence="9">Putative inositol transporter 3</fullName>
    </submittedName>
</protein>
<evidence type="ECO:0000256" key="6">
    <source>
        <dbReference type="ARBA" id="ARBA00023136"/>
    </source>
</evidence>
<organism evidence="9 10">
    <name type="scientific">Tetrabaena socialis</name>
    <dbReference type="NCBI Taxonomy" id="47790"/>
    <lineage>
        <taxon>Eukaryota</taxon>
        <taxon>Viridiplantae</taxon>
        <taxon>Chlorophyta</taxon>
        <taxon>core chlorophytes</taxon>
        <taxon>Chlorophyceae</taxon>
        <taxon>CS clade</taxon>
        <taxon>Chlamydomonadales</taxon>
        <taxon>Tetrabaenaceae</taxon>
        <taxon>Tetrabaena</taxon>
    </lineage>
</organism>
<comment type="subcellular location">
    <subcellularLocation>
        <location evidence="1">Membrane</location>
        <topology evidence="1">Multi-pass membrane protein</topology>
    </subcellularLocation>
</comment>
<comment type="caution">
    <text evidence="9">The sequence shown here is derived from an EMBL/GenBank/DDBJ whole genome shotgun (WGS) entry which is preliminary data.</text>
</comment>
<dbReference type="PROSITE" id="PS50850">
    <property type="entry name" value="MFS"/>
    <property type="match status" value="1"/>
</dbReference>
<feature type="transmembrane region" description="Helical" evidence="7">
    <location>
        <begin position="134"/>
        <end position="154"/>
    </location>
</feature>
<feature type="transmembrane region" description="Helical" evidence="7">
    <location>
        <begin position="75"/>
        <end position="95"/>
    </location>
</feature>
<keyword evidence="10" id="KW-1185">Reference proteome</keyword>
<dbReference type="PANTHER" id="PTHR48020:SF12">
    <property type="entry name" value="PROTON MYO-INOSITOL COTRANSPORTER"/>
    <property type="match status" value="1"/>
</dbReference>
<dbReference type="SUPFAM" id="SSF103473">
    <property type="entry name" value="MFS general substrate transporter"/>
    <property type="match status" value="1"/>
</dbReference>
<dbReference type="AlphaFoldDB" id="A0A2J7ZWF9"/>
<keyword evidence="4 7" id="KW-0812">Transmembrane</keyword>
<evidence type="ECO:0000313" key="10">
    <source>
        <dbReference type="Proteomes" id="UP000236333"/>
    </source>
</evidence>
<keyword evidence="3" id="KW-0813">Transport</keyword>
<evidence type="ECO:0000256" key="1">
    <source>
        <dbReference type="ARBA" id="ARBA00004141"/>
    </source>
</evidence>
<evidence type="ECO:0000313" key="9">
    <source>
        <dbReference type="EMBL" id="PNH04585.1"/>
    </source>
</evidence>
<dbReference type="GO" id="GO:0016020">
    <property type="term" value="C:membrane"/>
    <property type="evidence" value="ECO:0007669"/>
    <property type="project" value="UniProtKB-SubCell"/>
</dbReference>
<evidence type="ECO:0000259" key="8">
    <source>
        <dbReference type="PROSITE" id="PS50850"/>
    </source>
</evidence>
<dbReference type="InterPro" id="IPR005828">
    <property type="entry name" value="MFS_sugar_transport-like"/>
</dbReference>